<dbReference type="GO" id="GO:0005829">
    <property type="term" value="C:cytosol"/>
    <property type="evidence" value="ECO:0007669"/>
    <property type="project" value="TreeGrafter"/>
</dbReference>
<evidence type="ECO:0000256" key="5">
    <source>
        <dbReference type="ARBA" id="ARBA00022839"/>
    </source>
</evidence>
<protein>
    <recommendedName>
        <fullName evidence="6">Exodeoxyribonuclease 7 small subunit</fullName>
        <ecNumber evidence="6">3.1.11.6</ecNumber>
    </recommendedName>
    <alternativeName>
        <fullName evidence="6">Exodeoxyribonuclease VII small subunit</fullName>
        <shortName evidence="6">Exonuclease VII small subunit</shortName>
    </alternativeName>
</protein>
<dbReference type="GO" id="GO:0008855">
    <property type="term" value="F:exodeoxyribonuclease VII activity"/>
    <property type="evidence" value="ECO:0007669"/>
    <property type="project" value="UniProtKB-UniRule"/>
</dbReference>
<dbReference type="EMBL" id="DSXI01000509">
    <property type="protein sequence ID" value="HGS05778.1"/>
    <property type="molecule type" value="Genomic_DNA"/>
</dbReference>
<dbReference type="HAMAP" id="MF_00337">
    <property type="entry name" value="Exonuc_7_S"/>
    <property type="match status" value="1"/>
</dbReference>
<comment type="similarity">
    <text evidence="1 6">Belongs to the XseB family.</text>
</comment>
<comment type="function">
    <text evidence="6">Bidirectionally degrades single-stranded DNA into large acid-insoluble oligonucleotides, which are then degraded further into small acid-soluble oligonucleotides.</text>
</comment>
<evidence type="ECO:0000313" key="7">
    <source>
        <dbReference type="EMBL" id="HGS05778.1"/>
    </source>
</evidence>
<comment type="caution">
    <text evidence="7">The sequence shown here is derived from an EMBL/GenBank/DDBJ whole genome shotgun (WGS) entry which is preliminary data.</text>
</comment>
<dbReference type="GO" id="GO:0006308">
    <property type="term" value="P:DNA catabolic process"/>
    <property type="evidence" value="ECO:0007669"/>
    <property type="project" value="UniProtKB-UniRule"/>
</dbReference>
<keyword evidence="5 6" id="KW-0269">Exonuclease</keyword>
<organism evidence="7">
    <name type="scientific">Desulfobacca acetoxidans</name>
    <dbReference type="NCBI Taxonomy" id="60893"/>
    <lineage>
        <taxon>Bacteria</taxon>
        <taxon>Pseudomonadati</taxon>
        <taxon>Thermodesulfobacteriota</taxon>
        <taxon>Desulfobaccia</taxon>
        <taxon>Desulfobaccales</taxon>
        <taxon>Desulfobaccaceae</taxon>
        <taxon>Desulfobacca</taxon>
    </lineage>
</organism>
<accession>A0A7V4G9B1</accession>
<dbReference type="GO" id="GO:0009318">
    <property type="term" value="C:exodeoxyribonuclease VII complex"/>
    <property type="evidence" value="ECO:0007669"/>
    <property type="project" value="UniProtKB-UniRule"/>
</dbReference>
<dbReference type="Pfam" id="PF02609">
    <property type="entry name" value="Exonuc_VII_S"/>
    <property type="match status" value="1"/>
</dbReference>
<dbReference type="Gene3D" id="1.10.287.1040">
    <property type="entry name" value="Exonuclease VII, small subunit"/>
    <property type="match status" value="1"/>
</dbReference>
<comment type="subunit">
    <text evidence="6">Heterooligomer composed of large and small subunits.</text>
</comment>
<dbReference type="EC" id="3.1.11.6" evidence="6"/>
<evidence type="ECO:0000256" key="4">
    <source>
        <dbReference type="ARBA" id="ARBA00022801"/>
    </source>
</evidence>
<sequence length="85" mass="9525">MAKKEKAPPTFEDALKRLEEVLDSLEHGNLSLEESVQAFEEGVGLVRFCQGKLDEVERRVELLLKDEAGNFFTKPFPEEESEGGG</sequence>
<comment type="subcellular location">
    <subcellularLocation>
        <location evidence="6">Cytoplasm</location>
    </subcellularLocation>
</comment>
<comment type="catalytic activity">
    <reaction evidence="6">
        <text>Exonucleolytic cleavage in either 5'- to 3'- or 3'- to 5'-direction to yield nucleoside 5'-phosphates.</text>
        <dbReference type="EC" id="3.1.11.6"/>
    </reaction>
</comment>
<proteinExistence type="inferred from homology"/>
<evidence type="ECO:0000256" key="1">
    <source>
        <dbReference type="ARBA" id="ARBA00009998"/>
    </source>
</evidence>
<keyword evidence="4 6" id="KW-0378">Hydrolase</keyword>
<gene>
    <name evidence="6" type="primary">xseB</name>
    <name evidence="7" type="ORF">ENT08_08610</name>
</gene>
<evidence type="ECO:0000256" key="2">
    <source>
        <dbReference type="ARBA" id="ARBA00022490"/>
    </source>
</evidence>
<dbReference type="InterPro" id="IPR037004">
    <property type="entry name" value="Exonuc_VII_ssu_sf"/>
</dbReference>
<dbReference type="SUPFAM" id="SSF116842">
    <property type="entry name" value="XseB-like"/>
    <property type="match status" value="1"/>
</dbReference>
<keyword evidence="2 6" id="KW-0963">Cytoplasm</keyword>
<name>A0A7V4G9B1_9BACT</name>
<dbReference type="NCBIfam" id="TIGR01280">
    <property type="entry name" value="xseB"/>
    <property type="match status" value="1"/>
</dbReference>
<dbReference type="AlphaFoldDB" id="A0A7V4G9B1"/>
<keyword evidence="3 6" id="KW-0540">Nuclease</keyword>
<reference evidence="7" key="1">
    <citation type="journal article" date="2020" name="mSystems">
        <title>Genome- and Community-Level Interaction Insights into Carbon Utilization and Element Cycling Functions of Hydrothermarchaeota in Hydrothermal Sediment.</title>
        <authorList>
            <person name="Zhou Z."/>
            <person name="Liu Y."/>
            <person name="Xu W."/>
            <person name="Pan J."/>
            <person name="Luo Z.H."/>
            <person name="Li M."/>
        </authorList>
    </citation>
    <scope>NUCLEOTIDE SEQUENCE [LARGE SCALE GENOMIC DNA]</scope>
    <source>
        <strain evidence="7">SpSt-548</strain>
    </source>
</reference>
<evidence type="ECO:0000256" key="6">
    <source>
        <dbReference type="HAMAP-Rule" id="MF_00337"/>
    </source>
</evidence>
<dbReference type="PANTHER" id="PTHR34137:SF1">
    <property type="entry name" value="EXODEOXYRIBONUCLEASE 7 SMALL SUBUNIT"/>
    <property type="match status" value="1"/>
</dbReference>
<dbReference type="InterPro" id="IPR003761">
    <property type="entry name" value="Exonuc_VII_S"/>
</dbReference>
<evidence type="ECO:0000256" key="3">
    <source>
        <dbReference type="ARBA" id="ARBA00022722"/>
    </source>
</evidence>
<dbReference type="NCBIfam" id="NF002140">
    <property type="entry name" value="PRK00977.1-4"/>
    <property type="match status" value="1"/>
</dbReference>
<dbReference type="PANTHER" id="PTHR34137">
    <property type="entry name" value="EXODEOXYRIBONUCLEASE 7 SMALL SUBUNIT"/>
    <property type="match status" value="1"/>
</dbReference>